<accession>A0ABN7EJK9</accession>
<proteinExistence type="predicted"/>
<reference evidence="2 3" key="1">
    <citation type="submission" date="2020-02" db="EMBL/GenBank/DDBJ databases">
        <authorList>
            <person name="Criscuolo A."/>
        </authorList>
    </citation>
    <scope>NUCLEOTIDE SEQUENCE [LARGE SCALE GENOMIC DNA]</scope>
    <source>
        <strain evidence="2">CECT7796</strain>
    </source>
</reference>
<name>A0ABN7EJK9_9FLAO</name>
<keyword evidence="1" id="KW-0472">Membrane</keyword>
<feature type="transmembrane region" description="Helical" evidence="1">
    <location>
        <begin position="107"/>
        <end position="129"/>
    </location>
</feature>
<sequence length="185" mass="21370">MNWNNPDAYPGKSEEEYTDRTNEEVQSSTGLLFMLVGLFVFILKMAVAFGMFIYAGYSLTQNILGEDINKFKIWSFTVLFTYLIFCIIYFLKGFIIGLHSKNRKLWILPWVICIVLCCVFPAFVVKAMVASMFKSTEQKDILCLGLSWGAFVISFFYIYNIYQFKTPTAPGILYWSYALGFRISL</sequence>
<dbReference type="Proteomes" id="UP000474567">
    <property type="component" value="Unassembled WGS sequence"/>
</dbReference>
<feature type="transmembrane region" description="Helical" evidence="1">
    <location>
        <begin position="76"/>
        <end position="95"/>
    </location>
</feature>
<keyword evidence="3" id="KW-1185">Reference proteome</keyword>
<feature type="transmembrane region" description="Helical" evidence="1">
    <location>
        <begin position="141"/>
        <end position="162"/>
    </location>
</feature>
<keyword evidence="1" id="KW-0812">Transmembrane</keyword>
<feature type="transmembrane region" description="Helical" evidence="1">
    <location>
        <begin position="31"/>
        <end position="55"/>
    </location>
</feature>
<keyword evidence="1" id="KW-1133">Transmembrane helix</keyword>
<evidence type="ECO:0008006" key="4">
    <source>
        <dbReference type="Google" id="ProtNLM"/>
    </source>
</evidence>
<dbReference type="RefSeq" id="WP_173965787.1">
    <property type="nucleotide sequence ID" value="NZ_CADCST010000077.1"/>
</dbReference>
<organism evidence="2 3">
    <name type="scientific">Flavobacterium collinsii</name>
    <dbReference type="NCBI Taxonomy" id="1114861"/>
    <lineage>
        <taxon>Bacteria</taxon>
        <taxon>Pseudomonadati</taxon>
        <taxon>Bacteroidota</taxon>
        <taxon>Flavobacteriia</taxon>
        <taxon>Flavobacteriales</taxon>
        <taxon>Flavobacteriaceae</taxon>
        <taxon>Flavobacterium</taxon>
    </lineage>
</organism>
<dbReference type="EMBL" id="CADCST010000077">
    <property type="protein sequence ID" value="CAA9197689.1"/>
    <property type="molecule type" value="Genomic_DNA"/>
</dbReference>
<evidence type="ECO:0000313" key="3">
    <source>
        <dbReference type="Proteomes" id="UP000474567"/>
    </source>
</evidence>
<evidence type="ECO:0000313" key="2">
    <source>
        <dbReference type="EMBL" id="CAA9197689.1"/>
    </source>
</evidence>
<evidence type="ECO:0000256" key="1">
    <source>
        <dbReference type="SAM" id="Phobius"/>
    </source>
</evidence>
<protein>
    <recommendedName>
        <fullName evidence="4">Yip1 domain-containing protein</fullName>
    </recommendedName>
</protein>
<gene>
    <name evidence="2" type="ORF">FLACOL7796_01797</name>
</gene>
<comment type="caution">
    <text evidence="2">The sequence shown here is derived from an EMBL/GenBank/DDBJ whole genome shotgun (WGS) entry which is preliminary data.</text>
</comment>